<gene>
    <name evidence="3" type="ORF">AALO_G00066270</name>
</gene>
<name>A0AAV6H4Q6_9TELE</name>
<feature type="region of interest" description="Disordered" evidence="2">
    <location>
        <begin position="492"/>
        <end position="703"/>
    </location>
</feature>
<protein>
    <submittedName>
        <fullName evidence="3">Uncharacterized protein</fullName>
    </submittedName>
</protein>
<reference evidence="3" key="1">
    <citation type="submission" date="2020-10" db="EMBL/GenBank/DDBJ databases">
        <title>Chromosome-scale genome assembly of the Allis shad, Alosa alosa.</title>
        <authorList>
            <person name="Margot Z."/>
            <person name="Christophe K."/>
            <person name="Cabau C."/>
            <person name="Louis A."/>
            <person name="Berthelot C."/>
            <person name="Parey E."/>
            <person name="Roest Crollius H."/>
            <person name="Montfort J."/>
            <person name="Robinson-Rechavi M."/>
            <person name="Bucao C."/>
            <person name="Bouchez O."/>
            <person name="Gislard M."/>
            <person name="Lluch J."/>
            <person name="Milhes M."/>
            <person name="Lampietro C."/>
            <person name="Lopez Roques C."/>
            <person name="Donnadieu C."/>
            <person name="Braasch I."/>
            <person name="Desvignes T."/>
            <person name="Postlethwait J."/>
            <person name="Bobe J."/>
            <person name="Guiguen Y."/>
        </authorList>
    </citation>
    <scope>NUCLEOTIDE SEQUENCE</scope>
    <source>
        <strain evidence="3">M-15738</strain>
        <tissue evidence="3">Blood</tissue>
    </source>
</reference>
<evidence type="ECO:0000313" key="3">
    <source>
        <dbReference type="EMBL" id="KAG5280992.1"/>
    </source>
</evidence>
<sequence length="703" mass="77142">MRSNKHQAKVGMTRRRLSSDGGLSTSSTSLAKANASDPEHVSQITGMSVEKQLQKENSDLKKQLEDLRAQYQQLLEEGKEETLEERRVNLLKAQVMQLERQVVLLSEGLSAQVCRCHDVERALDPLVDKLRSLLCSESPGPEVCIQQCELTQLLERCADVRQKLHRKVKATTVEDLSMPWVLTKSNLVKQPVTLLDLCYGKTNNLNLQRVSALESRLCQLFKHLHGIRQTLSLVLAPGSGEEAPLVPPGRGPSALYARLLNQAASCVPELDGCCSDLLILSLLVPTAPWVGSEQQVSLELRPEEVLASLPAFPRGAPQQRARRAAEALCRASNHAQLMALQQVEALQAELEFHRSLYSLQVTYTEELIQGVRRSYQAFQDSVTHSLCVPLQDVLSCYADLRSSASEEALRHFLTAFKSNAMCIQEAVEALDPSKSRGAEALSRYGEEFLAAVERILGECGQRRERAAGRLQDLRLEQEQALELLSGLSLERQERRARRQAGGSQGPRRGSEWPARGLDGSGRGSEGPGRSGDAGRRGSGEQERGQTPKGRILGEQECVVEGQEGSLEQHVGLGLPSRMLEQQETSVEQQENCSLEQQDSSSEKHGGTPVPVQSSTSDRQERARSVGRRGSAGSDKVVSGRQPASLTASAKQRALKKALSMDMTADTGPQRSPAQPTGVIQRPARSAPRKLPPMELSGRPEWQS</sequence>
<feature type="coiled-coil region" evidence="1">
    <location>
        <begin position="50"/>
        <end position="101"/>
    </location>
</feature>
<feature type="compositionally biased region" description="Polar residues" evidence="2">
    <location>
        <begin position="579"/>
        <end position="599"/>
    </location>
</feature>
<feature type="region of interest" description="Disordered" evidence="2">
    <location>
        <begin position="1"/>
        <end position="42"/>
    </location>
</feature>
<feature type="compositionally biased region" description="Low complexity" evidence="2">
    <location>
        <begin position="19"/>
        <end position="30"/>
    </location>
</feature>
<feature type="compositionally biased region" description="Basic residues" evidence="2">
    <location>
        <begin position="1"/>
        <end position="16"/>
    </location>
</feature>
<organism evidence="3 4">
    <name type="scientific">Alosa alosa</name>
    <name type="common">allis shad</name>
    <dbReference type="NCBI Taxonomy" id="278164"/>
    <lineage>
        <taxon>Eukaryota</taxon>
        <taxon>Metazoa</taxon>
        <taxon>Chordata</taxon>
        <taxon>Craniata</taxon>
        <taxon>Vertebrata</taxon>
        <taxon>Euteleostomi</taxon>
        <taxon>Actinopterygii</taxon>
        <taxon>Neopterygii</taxon>
        <taxon>Teleostei</taxon>
        <taxon>Clupei</taxon>
        <taxon>Clupeiformes</taxon>
        <taxon>Clupeoidei</taxon>
        <taxon>Clupeidae</taxon>
        <taxon>Alosa</taxon>
    </lineage>
</organism>
<dbReference type="Proteomes" id="UP000823561">
    <property type="component" value="Chromosome 5"/>
</dbReference>
<comment type="caution">
    <text evidence="3">The sequence shown here is derived from an EMBL/GenBank/DDBJ whole genome shotgun (WGS) entry which is preliminary data.</text>
</comment>
<feature type="compositionally biased region" description="Basic and acidic residues" evidence="2">
    <location>
        <begin position="532"/>
        <end position="545"/>
    </location>
</feature>
<evidence type="ECO:0000313" key="4">
    <source>
        <dbReference type="Proteomes" id="UP000823561"/>
    </source>
</evidence>
<accession>A0AAV6H4Q6</accession>
<dbReference type="AlphaFoldDB" id="A0AAV6H4Q6"/>
<keyword evidence="4" id="KW-1185">Reference proteome</keyword>
<dbReference type="EMBL" id="JADWDJ010000005">
    <property type="protein sequence ID" value="KAG5280992.1"/>
    <property type="molecule type" value="Genomic_DNA"/>
</dbReference>
<feature type="compositionally biased region" description="Low complexity" evidence="2">
    <location>
        <begin position="554"/>
        <end position="564"/>
    </location>
</feature>
<evidence type="ECO:0000256" key="2">
    <source>
        <dbReference type="SAM" id="MobiDB-lite"/>
    </source>
</evidence>
<keyword evidence="1" id="KW-0175">Coiled coil</keyword>
<evidence type="ECO:0000256" key="1">
    <source>
        <dbReference type="SAM" id="Coils"/>
    </source>
</evidence>
<proteinExistence type="predicted"/>
<feature type="compositionally biased region" description="Gly residues" evidence="2">
    <location>
        <begin position="518"/>
        <end position="531"/>
    </location>
</feature>